<dbReference type="Gene3D" id="1.10.400.10">
    <property type="entry name" value="GI Alpha 1, domain 2-like"/>
    <property type="match status" value="1"/>
</dbReference>
<sequence>MGCGGSKPDAAAPPPRRPTDSGPYESAIPTSKANDPQELNTNAAIDRDLDRARQQEELKVKLLLLGAGESGKSTIFKQMRILHGSPRSEDDLRMYGVVVRSNVITAMRKLCSHLRSLGLEEQLTQEPKPEDDEHSSGMTPKEAYDLLIAHLVDYTANPNDLETPNGDTKDWVGTSARAGLGANNDAKQFLQLWRPIKTLWESKTMKEVWSKRAAVNVIDGHKEYLNDLPRIAAPAFRPTQQDVLLARVKTTQVVMERYRIDGIEFEMYDVGGQRSERRKWIDCFDNVDAVIFVAALSEYDQSLAEAKRTNRMVEALELFKSVCNNRAFSETSIMLFLNKKDIFAEKILDSDIAAQKPFADYPGPPRDFNSGVLYFIQKFKDCLIDDDFNDSFIHVTCATDTNNMEFVLDSTRTIIMTDNLRRSGFLGSR</sequence>
<feature type="binding site" evidence="6">
    <location>
        <position position="398"/>
    </location>
    <ligand>
        <name>GTP</name>
        <dbReference type="ChEBI" id="CHEBI:37565"/>
    </ligand>
</feature>
<dbReference type="PANTHER" id="PTHR10218">
    <property type="entry name" value="GTP-BINDING PROTEIN ALPHA SUBUNIT"/>
    <property type="match status" value="1"/>
</dbReference>
<dbReference type="CDD" id="cd00066">
    <property type="entry name" value="G-alpha"/>
    <property type="match status" value="1"/>
</dbReference>
<feature type="binding site" evidence="6">
    <location>
        <begin position="69"/>
        <end position="74"/>
    </location>
    <ligand>
        <name>GTP</name>
        <dbReference type="ChEBI" id="CHEBI:37565"/>
    </ligand>
</feature>
<dbReference type="GO" id="GO:0031683">
    <property type="term" value="F:G-protein beta/gamma-subunit complex binding"/>
    <property type="evidence" value="ECO:0007669"/>
    <property type="project" value="InterPro"/>
</dbReference>
<evidence type="ECO:0000256" key="3">
    <source>
        <dbReference type="ARBA" id="ARBA00022842"/>
    </source>
</evidence>
<dbReference type="PANTHER" id="PTHR10218:SF302">
    <property type="entry name" value="GUANINE NUCLEOTIDE-BINDING PROTEIN ALPHA-5 SUBUNIT"/>
    <property type="match status" value="1"/>
</dbReference>
<dbReference type="GO" id="GO:0046872">
    <property type="term" value="F:metal ion binding"/>
    <property type="evidence" value="ECO:0007669"/>
    <property type="project" value="UniProtKB-KW"/>
</dbReference>
<reference evidence="9" key="1">
    <citation type="submission" date="2021-01" db="EMBL/GenBank/DDBJ databases">
        <authorList>
            <person name="Corre E."/>
            <person name="Pelletier E."/>
            <person name="Niang G."/>
            <person name="Scheremetjew M."/>
            <person name="Finn R."/>
            <person name="Kale V."/>
            <person name="Holt S."/>
            <person name="Cochrane G."/>
            <person name="Meng A."/>
            <person name="Brown T."/>
            <person name="Cohen L."/>
        </authorList>
    </citation>
    <scope>NUCLEOTIDE SEQUENCE</scope>
    <source>
        <strain evidence="9">CCMP127</strain>
    </source>
</reference>
<feature type="binding site" evidence="7">
    <location>
        <position position="250"/>
    </location>
    <ligand>
        <name>Mg(2+)</name>
        <dbReference type="ChEBI" id="CHEBI:18420"/>
    </ligand>
</feature>
<organism evidence="9">
    <name type="scientific">Amphora coffeiformis</name>
    <dbReference type="NCBI Taxonomy" id="265554"/>
    <lineage>
        <taxon>Eukaryota</taxon>
        <taxon>Sar</taxon>
        <taxon>Stramenopiles</taxon>
        <taxon>Ochrophyta</taxon>
        <taxon>Bacillariophyta</taxon>
        <taxon>Bacillariophyceae</taxon>
        <taxon>Bacillariophycidae</taxon>
        <taxon>Thalassiophysales</taxon>
        <taxon>Catenulaceae</taxon>
        <taxon>Amphora</taxon>
    </lineage>
</organism>
<evidence type="ECO:0000256" key="7">
    <source>
        <dbReference type="PIRSR" id="PIRSR601019-2"/>
    </source>
</evidence>
<dbReference type="InterPro" id="IPR011025">
    <property type="entry name" value="GproteinA_insert"/>
</dbReference>
<dbReference type="Gene3D" id="3.40.50.300">
    <property type="entry name" value="P-loop containing nucleotide triphosphate hydrolases"/>
    <property type="match status" value="1"/>
</dbReference>
<dbReference type="SUPFAM" id="SSF47895">
    <property type="entry name" value="Transducin (alpha subunit), insertion domain"/>
    <property type="match status" value="1"/>
</dbReference>
<feature type="region of interest" description="Disordered" evidence="8">
    <location>
        <begin position="1"/>
        <end position="38"/>
    </location>
</feature>
<dbReference type="SMART" id="SM00275">
    <property type="entry name" value="G_alpha"/>
    <property type="match status" value="1"/>
</dbReference>
<dbReference type="GO" id="GO:0005834">
    <property type="term" value="C:heterotrimeric G-protein complex"/>
    <property type="evidence" value="ECO:0007669"/>
    <property type="project" value="TreeGrafter"/>
</dbReference>
<dbReference type="AlphaFoldDB" id="A0A7S3L3C7"/>
<dbReference type="InterPro" id="IPR001019">
    <property type="entry name" value="Gprotein_alpha_su"/>
</dbReference>
<proteinExistence type="predicted"/>
<evidence type="ECO:0000256" key="1">
    <source>
        <dbReference type="ARBA" id="ARBA00022723"/>
    </source>
</evidence>
<gene>
    <name evidence="9" type="ORF">ACOF00016_LOCUS7803</name>
</gene>
<protein>
    <submittedName>
        <fullName evidence="9">Uncharacterized protein</fullName>
    </submittedName>
</protein>
<name>A0A7S3L3C7_9STRA</name>
<keyword evidence="5" id="KW-0807">Transducer</keyword>
<dbReference type="GO" id="GO:0003924">
    <property type="term" value="F:GTPase activity"/>
    <property type="evidence" value="ECO:0007669"/>
    <property type="project" value="InterPro"/>
</dbReference>
<evidence type="ECO:0000256" key="2">
    <source>
        <dbReference type="ARBA" id="ARBA00022741"/>
    </source>
</evidence>
<dbReference type="GO" id="GO:0005737">
    <property type="term" value="C:cytoplasm"/>
    <property type="evidence" value="ECO:0007669"/>
    <property type="project" value="TreeGrafter"/>
</dbReference>
<dbReference type="FunFam" id="3.40.50.300:FF:002307">
    <property type="entry name" value="Guanine nucleotide-binding protein G(k) subunit alpha"/>
    <property type="match status" value="1"/>
</dbReference>
<evidence type="ECO:0000256" key="5">
    <source>
        <dbReference type="ARBA" id="ARBA00023224"/>
    </source>
</evidence>
<dbReference type="GO" id="GO:0005525">
    <property type="term" value="F:GTP binding"/>
    <property type="evidence" value="ECO:0007669"/>
    <property type="project" value="UniProtKB-KW"/>
</dbReference>
<feature type="binding site" evidence="7">
    <location>
        <position position="73"/>
    </location>
    <ligand>
        <name>Mg(2+)</name>
        <dbReference type="ChEBI" id="CHEBI:18420"/>
    </ligand>
</feature>
<keyword evidence="4 6" id="KW-0342">GTP-binding</keyword>
<dbReference type="EMBL" id="HBIM01009221">
    <property type="protein sequence ID" value="CAE0410286.1"/>
    <property type="molecule type" value="Transcribed_RNA"/>
</dbReference>
<feature type="binding site" evidence="6">
    <location>
        <begin position="244"/>
        <end position="250"/>
    </location>
    <ligand>
        <name>GTP</name>
        <dbReference type="ChEBI" id="CHEBI:37565"/>
    </ligand>
</feature>
<keyword evidence="2 6" id="KW-0547">Nucleotide-binding</keyword>
<feature type="binding site" evidence="6">
    <location>
        <begin position="269"/>
        <end position="273"/>
    </location>
    <ligand>
        <name>GTP</name>
        <dbReference type="ChEBI" id="CHEBI:37565"/>
    </ligand>
</feature>
<dbReference type="GO" id="GO:0007188">
    <property type="term" value="P:adenylate cyclase-modulating G protein-coupled receptor signaling pathway"/>
    <property type="evidence" value="ECO:0007669"/>
    <property type="project" value="TreeGrafter"/>
</dbReference>
<evidence type="ECO:0000256" key="4">
    <source>
        <dbReference type="ARBA" id="ARBA00023134"/>
    </source>
</evidence>
<dbReference type="SUPFAM" id="SSF52540">
    <property type="entry name" value="P-loop containing nucleoside triphosphate hydrolases"/>
    <property type="match status" value="1"/>
</dbReference>
<keyword evidence="1 7" id="KW-0479">Metal-binding</keyword>
<dbReference type="PROSITE" id="PS51882">
    <property type="entry name" value="G_ALPHA"/>
    <property type="match status" value="1"/>
</dbReference>
<evidence type="ECO:0000256" key="8">
    <source>
        <dbReference type="SAM" id="MobiDB-lite"/>
    </source>
</evidence>
<accession>A0A7S3L3C7</accession>
<dbReference type="PRINTS" id="PR00318">
    <property type="entry name" value="GPROTEINA"/>
</dbReference>
<feature type="binding site" evidence="6">
    <location>
        <begin position="338"/>
        <end position="341"/>
    </location>
    <ligand>
        <name>GTP</name>
        <dbReference type="ChEBI" id="CHEBI:37565"/>
    </ligand>
</feature>
<evidence type="ECO:0000256" key="6">
    <source>
        <dbReference type="PIRSR" id="PIRSR601019-1"/>
    </source>
</evidence>
<evidence type="ECO:0000313" key="9">
    <source>
        <dbReference type="EMBL" id="CAE0410286.1"/>
    </source>
</evidence>
<dbReference type="InterPro" id="IPR027417">
    <property type="entry name" value="P-loop_NTPase"/>
</dbReference>
<keyword evidence="3 7" id="KW-0460">Magnesium</keyword>
<feature type="compositionally biased region" description="Polar residues" evidence="8">
    <location>
        <begin position="28"/>
        <end position="38"/>
    </location>
</feature>
<dbReference type="GO" id="GO:0001664">
    <property type="term" value="F:G protein-coupled receptor binding"/>
    <property type="evidence" value="ECO:0007669"/>
    <property type="project" value="TreeGrafter"/>
</dbReference>
<dbReference type="Pfam" id="PF00503">
    <property type="entry name" value="G-alpha"/>
    <property type="match status" value="1"/>
</dbReference>